<keyword evidence="2" id="KW-1185">Reference proteome</keyword>
<accession>A0AAV4V8Z7</accession>
<evidence type="ECO:0000313" key="1">
    <source>
        <dbReference type="EMBL" id="GIY66153.1"/>
    </source>
</evidence>
<protein>
    <submittedName>
        <fullName evidence="1">Uncharacterized protein</fullName>
    </submittedName>
</protein>
<comment type="caution">
    <text evidence="1">The sequence shown here is derived from an EMBL/GenBank/DDBJ whole genome shotgun (WGS) entry which is preliminary data.</text>
</comment>
<gene>
    <name evidence="1" type="ORF">CEXT_346911</name>
</gene>
<sequence>MHAYTGVREHCDRVTIERSNIVVTTSSLRDNVHRVTLLRGMEQKRGHRLGFATLPNGFFPSQMEFVFLPFYCRPIIPPFSLLPPHGKQLVKEKN</sequence>
<proteinExistence type="predicted"/>
<dbReference type="EMBL" id="BPLR01014085">
    <property type="protein sequence ID" value="GIY66153.1"/>
    <property type="molecule type" value="Genomic_DNA"/>
</dbReference>
<dbReference type="Proteomes" id="UP001054945">
    <property type="component" value="Unassembled WGS sequence"/>
</dbReference>
<name>A0AAV4V8Z7_CAEEX</name>
<evidence type="ECO:0000313" key="2">
    <source>
        <dbReference type="Proteomes" id="UP001054945"/>
    </source>
</evidence>
<organism evidence="1 2">
    <name type="scientific">Caerostris extrusa</name>
    <name type="common">Bark spider</name>
    <name type="synonym">Caerostris bankana</name>
    <dbReference type="NCBI Taxonomy" id="172846"/>
    <lineage>
        <taxon>Eukaryota</taxon>
        <taxon>Metazoa</taxon>
        <taxon>Ecdysozoa</taxon>
        <taxon>Arthropoda</taxon>
        <taxon>Chelicerata</taxon>
        <taxon>Arachnida</taxon>
        <taxon>Araneae</taxon>
        <taxon>Araneomorphae</taxon>
        <taxon>Entelegynae</taxon>
        <taxon>Araneoidea</taxon>
        <taxon>Araneidae</taxon>
        <taxon>Caerostris</taxon>
    </lineage>
</organism>
<reference evidence="1 2" key="1">
    <citation type="submission" date="2021-06" db="EMBL/GenBank/DDBJ databases">
        <title>Caerostris extrusa draft genome.</title>
        <authorList>
            <person name="Kono N."/>
            <person name="Arakawa K."/>
        </authorList>
    </citation>
    <scope>NUCLEOTIDE SEQUENCE [LARGE SCALE GENOMIC DNA]</scope>
</reference>
<dbReference type="AlphaFoldDB" id="A0AAV4V8Z7"/>